<feature type="compositionally biased region" description="Basic and acidic residues" evidence="1">
    <location>
        <begin position="215"/>
        <end position="228"/>
    </location>
</feature>
<sequence>MTSRTGLAVALAASITVALLPELPQPAPDRPFTVATTPGNLPDGTPYTPLAFLDDGATLGVAQDAATLKLLLRPPGAPPVTLRALPVAGSPRIIGLTATARATVWAEADAVDTTGVARIWRAGPAARTRRCSPPTPANSSPPSPPTTSNNSTTRRAGPPPSPPPPRSAASRCPAGPSPRPPARRVRLGGLALGDRVGDRETRLDPPGRRHHRRAPDRPRRSGRADRLHGGVVPRPSPPPGRHRPPRPPPPLRRPRLRVGPGLRPAVPDVVLHDRYAPCSAPPPTARSSASTTPPPTASWTSPPAPARCWRAGRSCGGPPAPTPP</sequence>
<organism evidence="2 3">
    <name type="scientific">Actinokineospora soli</name>
    <dbReference type="NCBI Taxonomy" id="1048753"/>
    <lineage>
        <taxon>Bacteria</taxon>
        <taxon>Bacillati</taxon>
        <taxon>Actinomycetota</taxon>
        <taxon>Actinomycetes</taxon>
        <taxon>Pseudonocardiales</taxon>
        <taxon>Pseudonocardiaceae</taxon>
        <taxon>Actinokineospora</taxon>
    </lineage>
</organism>
<reference evidence="3" key="1">
    <citation type="journal article" date="2019" name="Int. J. Syst. Evol. Microbiol.">
        <title>The Global Catalogue of Microorganisms (GCM) 10K type strain sequencing project: providing services to taxonomists for standard genome sequencing and annotation.</title>
        <authorList>
            <consortium name="The Broad Institute Genomics Platform"/>
            <consortium name="The Broad Institute Genome Sequencing Center for Infectious Disease"/>
            <person name="Wu L."/>
            <person name="Ma J."/>
        </authorList>
    </citation>
    <scope>NUCLEOTIDE SEQUENCE [LARGE SCALE GENOMIC DNA]</scope>
    <source>
        <strain evidence="3">JCM 17695</strain>
    </source>
</reference>
<evidence type="ECO:0000256" key="1">
    <source>
        <dbReference type="SAM" id="MobiDB-lite"/>
    </source>
</evidence>
<accession>A0ABW2TKA6</accession>
<dbReference type="Proteomes" id="UP001596512">
    <property type="component" value="Unassembled WGS sequence"/>
</dbReference>
<evidence type="ECO:0000313" key="2">
    <source>
        <dbReference type="EMBL" id="MFC7613273.1"/>
    </source>
</evidence>
<feature type="compositionally biased region" description="Pro residues" evidence="1">
    <location>
        <begin position="157"/>
        <end position="166"/>
    </location>
</feature>
<dbReference type="EMBL" id="JBHTEY010000004">
    <property type="protein sequence ID" value="MFC7613273.1"/>
    <property type="molecule type" value="Genomic_DNA"/>
</dbReference>
<comment type="caution">
    <text evidence="2">The sequence shown here is derived from an EMBL/GenBank/DDBJ whole genome shotgun (WGS) entry which is preliminary data.</text>
</comment>
<gene>
    <name evidence="2" type="ORF">ACFQV2_06260</name>
</gene>
<protein>
    <submittedName>
        <fullName evidence="2">Uncharacterized protein</fullName>
    </submittedName>
</protein>
<feature type="compositionally biased region" description="Low complexity" evidence="1">
    <location>
        <begin position="285"/>
        <end position="301"/>
    </location>
</feature>
<evidence type="ECO:0000313" key="3">
    <source>
        <dbReference type="Proteomes" id="UP001596512"/>
    </source>
</evidence>
<feature type="compositionally biased region" description="Basic and acidic residues" evidence="1">
    <location>
        <begin position="195"/>
        <end position="207"/>
    </location>
</feature>
<name>A0ABW2TKA6_9PSEU</name>
<keyword evidence="3" id="KW-1185">Reference proteome</keyword>
<feature type="compositionally biased region" description="Low complexity" evidence="1">
    <location>
        <begin position="146"/>
        <end position="156"/>
    </location>
</feature>
<feature type="region of interest" description="Disordered" evidence="1">
    <location>
        <begin position="123"/>
        <end position="324"/>
    </location>
</feature>
<feature type="compositionally biased region" description="Pro residues" evidence="1">
    <location>
        <begin position="133"/>
        <end position="145"/>
    </location>
</feature>
<proteinExistence type="predicted"/>